<dbReference type="PATRIC" id="fig|1160705.3.peg.8129"/>
<dbReference type="EMBL" id="AMLP01000263">
    <property type="protein sequence ID" value="ELS50799.1"/>
    <property type="molecule type" value="Genomic_DNA"/>
</dbReference>
<gene>
    <name evidence="1" type="ORF">STVIR_8229</name>
</gene>
<evidence type="ECO:0000313" key="2">
    <source>
        <dbReference type="Proteomes" id="UP000011205"/>
    </source>
</evidence>
<comment type="caution">
    <text evidence="1">The sequence shown here is derived from an EMBL/GenBank/DDBJ whole genome shotgun (WGS) entry which is preliminary data.</text>
</comment>
<sequence length="34" mass="3789">MKFAPIGGFRKWAEQFYPARGSPGPEAMETGCRD</sequence>
<dbReference type="AlphaFoldDB" id="L8P3P9"/>
<name>L8P3P9_STRVR</name>
<organism evidence="1 2">
    <name type="scientific">Streptomyces viridochromogenes Tue57</name>
    <dbReference type="NCBI Taxonomy" id="1160705"/>
    <lineage>
        <taxon>Bacteria</taxon>
        <taxon>Bacillati</taxon>
        <taxon>Actinomycetota</taxon>
        <taxon>Actinomycetes</taxon>
        <taxon>Kitasatosporales</taxon>
        <taxon>Streptomycetaceae</taxon>
        <taxon>Streptomyces</taxon>
    </lineage>
</organism>
<reference evidence="1 2" key="1">
    <citation type="journal article" date="2013" name="Genome Announc.">
        <title>Draft Genome Sequence of Streptomyces viridochromogenes Strain Tu57, Producer of Avilamycin.</title>
        <authorList>
            <person name="Gruning B.A."/>
            <person name="Erxleben A."/>
            <person name="Hahnlein A."/>
            <person name="Gunther S."/>
        </authorList>
    </citation>
    <scope>NUCLEOTIDE SEQUENCE [LARGE SCALE GENOMIC DNA]</scope>
    <source>
        <strain evidence="1 2">Tue57</strain>
    </source>
</reference>
<dbReference type="Proteomes" id="UP000011205">
    <property type="component" value="Unassembled WGS sequence"/>
</dbReference>
<evidence type="ECO:0000313" key="1">
    <source>
        <dbReference type="EMBL" id="ELS50799.1"/>
    </source>
</evidence>
<protein>
    <submittedName>
        <fullName evidence="1">Uncharacterized protein</fullName>
    </submittedName>
</protein>
<proteinExistence type="predicted"/>
<accession>L8P3P9</accession>